<name>A0AAD6Q390_9ROSI</name>
<reference evidence="2" key="1">
    <citation type="journal article" date="2023" name="Mol. Ecol. Resour.">
        <title>Chromosome-level genome assembly of a triploid poplar Populus alba 'Berolinensis'.</title>
        <authorList>
            <person name="Chen S."/>
            <person name="Yu Y."/>
            <person name="Wang X."/>
            <person name="Wang S."/>
            <person name="Zhang T."/>
            <person name="Zhou Y."/>
            <person name="He R."/>
            <person name="Meng N."/>
            <person name="Wang Y."/>
            <person name="Liu W."/>
            <person name="Liu Z."/>
            <person name="Liu J."/>
            <person name="Guo Q."/>
            <person name="Huang H."/>
            <person name="Sederoff R.R."/>
            <person name="Wang G."/>
            <person name="Qu G."/>
            <person name="Chen S."/>
        </authorList>
    </citation>
    <scope>NUCLEOTIDE SEQUENCE</scope>
    <source>
        <strain evidence="2">SC-2020</strain>
    </source>
</reference>
<gene>
    <name evidence="2" type="ORF">NC653_029346</name>
</gene>
<feature type="compositionally biased region" description="Basic and acidic residues" evidence="1">
    <location>
        <begin position="139"/>
        <end position="172"/>
    </location>
</feature>
<proteinExistence type="predicted"/>
<organism evidence="2 3">
    <name type="scientific">Populus alba x Populus x berolinensis</name>
    <dbReference type="NCBI Taxonomy" id="444605"/>
    <lineage>
        <taxon>Eukaryota</taxon>
        <taxon>Viridiplantae</taxon>
        <taxon>Streptophyta</taxon>
        <taxon>Embryophyta</taxon>
        <taxon>Tracheophyta</taxon>
        <taxon>Spermatophyta</taxon>
        <taxon>Magnoliopsida</taxon>
        <taxon>eudicotyledons</taxon>
        <taxon>Gunneridae</taxon>
        <taxon>Pentapetalae</taxon>
        <taxon>rosids</taxon>
        <taxon>fabids</taxon>
        <taxon>Malpighiales</taxon>
        <taxon>Salicaceae</taxon>
        <taxon>Saliceae</taxon>
        <taxon>Populus</taxon>
    </lineage>
</organism>
<comment type="caution">
    <text evidence="2">The sequence shown here is derived from an EMBL/GenBank/DDBJ whole genome shotgun (WGS) entry which is preliminary data.</text>
</comment>
<feature type="region of interest" description="Disordered" evidence="1">
    <location>
        <begin position="135"/>
        <end position="172"/>
    </location>
</feature>
<keyword evidence="3" id="KW-1185">Reference proteome</keyword>
<evidence type="ECO:0000313" key="2">
    <source>
        <dbReference type="EMBL" id="KAJ6977407.1"/>
    </source>
</evidence>
<accession>A0AAD6Q390</accession>
<dbReference type="Proteomes" id="UP001164929">
    <property type="component" value="Chromosome 12"/>
</dbReference>
<sequence>MLKNCTNILDLKTKGYQDIDQMKDMATKTKSAHPYLKLDKSHKFLTQEWKLSNTLRNRRVPWITNFSIIPSAVKMKQPSNYHKIRLYLYDKYAKNIKPSFSSHLMFLRPSSHVSKSELSPKAVEEMQMLLPRTYFQREQGTDKSRPHIMFSKDSKKGNKEKQEKEHRDMQFA</sequence>
<dbReference type="AlphaFoldDB" id="A0AAD6Q390"/>
<evidence type="ECO:0000313" key="3">
    <source>
        <dbReference type="Proteomes" id="UP001164929"/>
    </source>
</evidence>
<protein>
    <submittedName>
        <fullName evidence="2">Uncharacterized protein</fullName>
    </submittedName>
</protein>
<evidence type="ECO:0000256" key="1">
    <source>
        <dbReference type="SAM" id="MobiDB-lite"/>
    </source>
</evidence>
<dbReference type="EMBL" id="JAQIZT010000012">
    <property type="protein sequence ID" value="KAJ6977407.1"/>
    <property type="molecule type" value="Genomic_DNA"/>
</dbReference>